<dbReference type="STRING" id="1166337.SAMN05192580_0598"/>
<evidence type="ECO:0000313" key="7">
    <source>
        <dbReference type="EMBL" id="SFR80612.1"/>
    </source>
</evidence>
<accession>A0A1I6JNP4</accession>
<proteinExistence type="predicted"/>
<name>A0A1I6JNP4_9SPHN</name>
<feature type="transmembrane region" description="Helical" evidence="6">
    <location>
        <begin position="150"/>
        <end position="175"/>
    </location>
</feature>
<sequence>MSGSFIAAMPTAADSPFSLHRTDWKAVLLRTWKEAGEDNVGLVAAGVAFYGFLALVPLVTAVVLIYGLVVEPAQVREDLMQLFSIMPGDIAKVIATPMVDSVQASDRSKGWGLVIALGVALFGARNGAGAIVTALNIAYEENETRGFVRLNLLALAVTGAAAVLAIVAAGAIAALGHLDALLPQLGGIGLVFGKASTYIVLGLLGAGMAATLYRFAPDRQAARWQWLTPGSIFSALGWLVLTLGFGLYVANFGNYDATYGSLGAVVVLLTWLYLSSYVLLLGAELNAELEHQTASDTTTGAPVPLGRRGAWVADHVADSTMAGPPAPQPARRPAAARANKPARWAAPVVVAGLLLGQRNGTARYAGRAIALAALIARFNRPRRPAAAGPLPSARPQSGTP</sequence>
<gene>
    <name evidence="7" type="ORF">SAMN05192580_0598</name>
</gene>
<dbReference type="NCBIfam" id="TIGR00765">
    <property type="entry name" value="yihY_not_rbn"/>
    <property type="match status" value="1"/>
</dbReference>
<dbReference type="PANTHER" id="PTHR30213">
    <property type="entry name" value="INNER MEMBRANE PROTEIN YHJD"/>
    <property type="match status" value="1"/>
</dbReference>
<evidence type="ECO:0000256" key="4">
    <source>
        <dbReference type="ARBA" id="ARBA00022989"/>
    </source>
</evidence>
<dbReference type="Pfam" id="PF03631">
    <property type="entry name" value="Virul_fac_BrkB"/>
    <property type="match status" value="1"/>
</dbReference>
<feature type="transmembrane region" description="Helical" evidence="6">
    <location>
        <begin position="47"/>
        <end position="70"/>
    </location>
</feature>
<evidence type="ECO:0000256" key="5">
    <source>
        <dbReference type="ARBA" id="ARBA00023136"/>
    </source>
</evidence>
<evidence type="ECO:0000256" key="2">
    <source>
        <dbReference type="ARBA" id="ARBA00022475"/>
    </source>
</evidence>
<dbReference type="PANTHER" id="PTHR30213:SF0">
    <property type="entry name" value="UPF0761 MEMBRANE PROTEIN YIHY"/>
    <property type="match status" value="1"/>
</dbReference>
<comment type="subcellular location">
    <subcellularLocation>
        <location evidence="1">Cell membrane</location>
        <topology evidence="1">Multi-pass membrane protein</topology>
    </subcellularLocation>
</comment>
<dbReference type="GO" id="GO:0005886">
    <property type="term" value="C:plasma membrane"/>
    <property type="evidence" value="ECO:0007669"/>
    <property type="project" value="UniProtKB-SubCell"/>
</dbReference>
<organism evidence="7 8">
    <name type="scientific">Sphingomonas jatrophae</name>
    <dbReference type="NCBI Taxonomy" id="1166337"/>
    <lineage>
        <taxon>Bacteria</taxon>
        <taxon>Pseudomonadati</taxon>
        <taxon>Pseudomonadota</taxon>
        <taxon>Alphaproteobacteria</taxon>
        <taxon>Sphingomonadales</taxon>
        <taxon>Sphingomonadaceae</taxon>
        <taxon>Sphingomonas</taxon>
    </lineage>
</organism>
<evidence type="ECO:0000256" key="6">
    <source>
        <dbReference type="SAM" id="Phobius"/>
    </source>
</evidence>
<dbReference type="InterPro" id="IPR017039">
    <property type="entry name" value="Virul_fac_BrkB"/>
</dbReference>
<keyword evidence="2" id="KW-1003">Cell membrane</keyword>
<keyword evidence="3 6" id="KW-0812">Transmembrane</keyword>
<protein>
    <submittedName>
        <fullName evidence="7">Membrane protein</fullName>
    </submittedName>
</protein>
<dbReference type="EMBL" id="FOZG01000001">
    <property type="protein sequence ID" value="SFR80612.1"/>
    <property type="molecule type" value="Genomic_DNA"/>
</dbReference>
<reference evidence="7 8" key="1">
    <citation type="submission" date="2016-10" db="EMBL/GenBank/DDBJ databases">
        <authorList>
            <person name="de Groot N.N."/>
        </authorList>
    </citation>
    <scope>NUCLEOTIDE SEQUENCE [LARGE SCALE GENOMIC DNA]</scope>
    <source>
        <strain evidence="7 8">S5-249</strain>
    </source>
</reference>
<keyword evidence="5 6" id="KW-0472">Membrane</keyword>
<evidence type="ECO:0000256" key="1">
    <source>
        <dbReference type="ARBA" id="ARBA00004651"/>
    </source>
</evidence>
<feature type="transmembrane region" description="Helical" evidence="6">
    <location>
        <begin position="195"/>
        <end position="215"/>
    </location>
</feature>
<feature type="transmembrane region" description="Helical" evidence="6">
    <location>
        <begin position="111"/>
        <end position="138"/>
    </location>
</feature>
<dbReference type="AlphaFoldDB" id="A0A1I6JNP4"/>
<feature type="transmembrane region" description="Helical" evidence="6">
    <location>
        <begin position="227"/>
        <end position="250"/>
    </location>
</feature>
<evidence type="ECO:0000256" key="3">
    <source>
        <dbReference type="ARBA" id="ARBA00022692"/>
    </source>
</evidence>
<keyword evidence="8" id="KW-1185">Reference proteome</keyword>
<dbReference type="Proteomes" id="UP000198824">
    <property type="component" value="Unassembled WGS sequence"/>
</dbReference>
<feature type="transmembrane region" description="Helical" evidence="6">
    <location>
        <begin position="262"/>
        <end position="283"/>
    </location>
</feature>
<keyword evidence="4 6" id="KW-1133">Transmembrane helix</keyword>
<evidence type="ECO:0000313" key="8">
    <source>
        <dbReference type="Proteomes" id="UP000198824"/>
    </source>
</evidence>